<evidence type="ECO:0000313" key="2">
    <source>
        <dbReference type="Proteomes" id="UP000000763"/>
    </source>
</evidence>
<dbReference type="EMBL" id="AP008207">
    <property type="protein sequence ID" value="BAF05064.1"/>
    <property type="molecule type" value="Genomic_DNA"/>
</dbReference>
<protein>
    <submittedName>
        <fullName evidence="1">Os01g0507000 protein</fullName>
    </submittedName>
</protein>
<gene>
    <name evidence="1" type="ordered locus">Os01g0507000</name>
</gene>
<name>Q0JMG4_ORYSJ</name>
<organism evidence="1 2">
    <name type="scientific">Oryza sativa subsp. japonica</name>
    <name type="common">Rice</name>
    <dbReference type="NCBI Taxonomy" id="39947"/>
    <lineage>
        <taxon>Eukaryota</taxon>
        <taxon>Viridiplantae</taxon>
        <taxon>Streptophyta</taxon>
        <taxon>Embryophyta</taxon>
        <taxon>Tracheophyta</taxon>
        <taxon>Spermatophyta</taxon>
        <taxon>Magnoliopsida</taxon>
        <taxon>Liliopsida</taxon>
        <taxon>Poales</taxon>
        <taxon>Poaceae</taxon>
        <taxon>BOP clade</taxon>
        <taxon>Oryzoideae</taxon>
        <taxon>Oryzeae</taxon>
        <taxon>Oryzinae</taxon>
        <taxon>Oryza</taxon>
        <taxon>Oryza sativa</taxon>
    </lineage>
</organism>
<reference evidence="1 2" key="1">
    <citation type="journal article" date="2005" name="Nature">
        <title>The map-based sequence of the rice genome.</title>
        <authorList>
            <consortium name="International rice genome sequencing project (IRGSP)"/>
            <person name="Matsumoto T."/>
            <person name="Wu J."/>
            <person name="Kanamori H."/>
            <person name="Katayose Y."/>
            <person name="Fujisawa M."/>
            <person name="Namiki N."/>
            <person name="Mizuno H."/>
            <person name="Yamamoto K."/>
            <person name="Antonio B.A."/>
            <person name="Baba T."/>
            <person name="Sakata K."/>
            <person name="Nagamura Y."/>
            <person name="Aoki H."/>
            <person name="Arikawa K."/>
            <person name="Arita K."/>
            <person name="Bito T."/>
            <person name="Chiden Y."/>
            <person name="Fujitsuka N."/>
            <person name="Fukunaka R."/>
            <person name="Hamada M."/>
            <person name="Harada C."/>
            <person name="Hayashi A."/>
            <person name="Hijishita S."/>
            <person name="Honda M."/>
            <person name="Hosokawa S."/>
            <person name="Ichikawa Y."/>
            <person name="Idonuma A."/>
            <person name="Iijima M."/>
            <person name="Ikeda M."/>
            <person name="Ikeno M."/>
            <person name="Ito K."/>
            <person name="Ito S."/>
            <person name="Ito T."/>
            <person name="Ito Y."/>
            <person name="Ito Y."/>
            <person name="Iwabuchi A."/>
            <person name="Kamiya K."/>
            <person name="Karasawa W."/>
            <person name="Kurita K."/>
            <person name="Katagiri S."/>
            <person name="Kikuta A."/>
            <person name="Kobayashi H."/>
            <person name="Kobayashi N."/>
            <person name="Machita K."/>
            <person name="Maehara T."/>
            <person name="Masukawa M."/>
            <person name="Mizubayashi T."/>
            <person name="Mukai Y."/>
            <person name="Nagasaki H."/>
            <person name="Nagata Y."/>
            <person name="Naito S."/>
            <person name="Nakashima M."/>
            <person name="Nakama Y."/>
            <person name="Nakamichi Y."/>
            <person name="Nakamura M."/>
            <person name="Meguro A."/>
            <person name="Negishi M."/>
            <person name="Ohta I."/>
            <person name="Ohta T."/>
            <person name="Okamoto M."/>
            <person name="Ono N."/>
            <person name="Saji S."/>
            <person name="Sakaguchi M."/>
            <person name="Sakai K."/>
            <person name="Shibata M."/>
            <person name="Shimokawa T."/>
            <person name="Song J."/>
            <person name="Takazaki Y."/>
            <person name="Terasawa K."/>
            <person name="Tsugane M."/>
            <person name="Tsuji K."/>
            <person name="Ueda S."/>
            <person name="Waki K."/>
            <person name="Yamagata H."/>
            <person name="Yamamoto M."/>
            <person name="Yamamoto S."/>
            <person name="Yamane H."/>
            <person name="Yoshiki S."/>
            <person name="Yoshihara R."/>
            <person name="Yukawa K."/>
            <person name="Zhong H."/>
            <person name="Yano M."/>
            <person name="Yuan Q."/>
            <person name="Ouyang S."/>
            <person name="Liu J."/>
            <person name="Jones K.M."/>
            <person name="Gansberger K."/>
            <person name="Moffat K."/>
            <person name="Hill J."/>
            <person name="Bera J."/>
            <person name="Fadrosh D."/>
            <person name="Jin S."/>
            <person name="Johri S."/>
            <person name="Kim M."/>
            <person name="Overton L."/>
            <person name="Reardon M."/>
            <person name="Tsitrin T."/>
            <person name="Vuong H."/>
            <person name="Weaver B."/>
            <person name="Ciecko A."/>
            <person name="Tallon L."/>
            <person name="Jackson J."/>
            <person name="Pai G."/>
            <person name="Aken S.V."/>
            <person name="Utterback T."/>
            <person name="Reidmuller S."/>
            <person name="Feldblyum T."/>
            <person name="Hsiao J."/>
            <person name="Zismann V."/>
            <person name="Iobst S."/>
            <person name="de Vazeille A.R."/>
            <person name="Buell C.R."/>
            <person name="Ying K."/>
            <person name="Li Y."/>
            <person name="Lu T."/>
            <person name="Huang Y."/>
            <person name="Zhao Q."/>
            <person name="Feng Q."/>
            <person name="Zhang L."/>
            <person name="Zhu J."/>
            <person name="Weng Q."/>
            <person name="Mu J."/>
            <person name="Lu Y."/>
            <person name="Fan D."/>
            <person name="Liu Y."/>
            <person name="Guan J."/>
            <person name="Zhang Y."/>
            <person name="Yu S."/>
            <person name="Liu X."/>
            <person name="Zhang Y."/>
            <person name="Hong G."/>
            <person name="Han B."/>
            <person name="Choisne N."/>
            <person name="Demange N."/>
            <person name="Orjeda G."/>
            <person name="Samain S."/>
            <person name="Cattolico L."/>
            <person name="Pelletier E."/>
            <person name="Couloux A."/>
            <person name="Segurens B."/>
            <person name="Wincker P."/>
            <person name="D'Hont A."/>
            <person name="Scarpelli C."/>
            <person name="Weissenbach J."/>
            <person name="Salanoubat M."/>
            <person name="Quetier F."/>
            <person name="Yu Y."/>
            <person name="Kim H.R."/>
            <person name="Rambo T."/>
            <person name="Currie J."/>
            <person name="Collura K."/>
            <person name="Luo M."/>
            <person name="Yang T."/>
            <person name="Ammiraju J.S.S."/>
            <person name="Engler F."/>
            <person name="Soderlund C."/>
            <person name="Wing R.A."/>
            <person name="Palmer L.E."/>
            <person name="de la Bastide M."/>
            <person name="Spiegel L."/>
            <person name="Nascimento L."/>
            <person name="Zutavern T."/>
            <person name="O'Shaughnessy A."/>
            <person name="Dike S."/>
            <person name="Dedhia N."/>
            <person name="Preston R."/>
            <person name="Balija V."/>
            <person name="McCombie W.R."/>
            <person name="Chow T."/>
            <person name="Chen H."/>
            <person name="Chung M."/>
            <person name="Chen C."/>
            <person name="Shaw J."/>
            <person name="Wu H."/>
            <person name="Hsiao K."/>
            <person name="Chao Y."/>
            <person name="Chu M."/>
            <person name="Cheng C."/>
            <person name="Hour A."/>
            <person name="Lee P."/>
            <person name="Lin S."/>
            <person name="Lin Y."/>
            <person name="Liou J."/>
            <person name="Liu S."/>
            <person name="Hsing Y."/>
            <person name="Raghuvanshi S."/>
            <person name="Mohanty A."/>
            <person name="Bharti A.K."/>
            <person name="Gaur A."/>
            <person name="Gupta V."/>
            <person name="Kumar D."/>
            <person name="Ravi V."/>
            <person name="Vij S."/>
            <person name="Kapur A."/>
            <person name="Khurana P."/>
            <person name="Khurana P."/>
            <person name="Khurana J.P."/>
            <person name="Tyagi A.K."/>
            <person name="Gaikwad K."/>
            <person name="Singh A."/>
            <person name="Dalal V."/>
            <person name="Srivastava S."/>
            <person name="Dixit A."/>
            <person name="Pal A.K."/>
            <person name="Ghazi I.A."/>
            <person name="Yadav M."/>
            <person name="Pandit A."/>
            <person name="Bhargava A."/>
            <person name="Sureshbabu K."/>
            <person name="Batra K."/>
            <person name="Sharma T.R."/>
            <person name="Mohapatra T."/>
            <person name="Singh N.K."/>
            <person name="Messing J."/>
            <person name="Nelson A.B."/>
            <person name="Fuks G."/>
            <person name="Kavchok S."/>
            <person name="Keizer G."/>
            <person name="Linton E."/>
            <person name="Llaca V."/>
            <person name="Song R."/>
            <person name="Tanyolac B."/>
            <person name="Young S."/>
            <person name="Ho-Il K."/>
            <person name="Hahn J.H."/>
            <person name="Sangsakoo G."/>
            <person name="Vanavichit A."/>
            <person name="de Mattos Luiz.A.T."/>
            <person name="Zimmer P.D."/>
            <person name="Malone G."/>
            <person name="Dellagostin O."/>
            <person name="de Oliveira A.C."/>
            <person name="Bevan M."/>
            <person name="Bancroft I."/>
            <person name="Minx P."/>
            <person name="Cordum H."/>
            <person name="Wilson R."/>
            <person name="Cheng Z."/>
            <person name="Jin W."/>
            <person name="Jiang J."/>
            <person name="Leong S.A."/>
            <person name="Iwama H."/>
            <person name="Gojobori T."/>
            <person name="Itoh T."/>
            <person name="Niimura Y."/>
            <person name="Fujii Y."/>
            <person name="Habara T."/>
            <person name="Sakai H."/>
            <person name="Sato Y."/>
            <person name="Wilson G."/>
            <person name="Kumar K."/>
            <person name="McCouch S."/>
            <person name="Juretic N."/>
            <person name="Hoen D."/>
            <person name="Wright S."/>
            <person name="Bruskiewich R."/>
            <person name="Bureau T."/>
            <person name="Miyao A."/>
            <person name="Hirochika H."/>
            <person name="Nishikawa T."/>
            <person name="Kadowaki K."/>
            <person name="Sugiura M."/>
            <person name="Burr B."/>
            <person name="Sasaki T."/>
        </authorList>
    </citation>
    <scope>NUCLEOTIDE SEQUENCE [LARGE SCALE GENOMIC DNA]</scope>
    <source>
        <strain evidence="2">cv. Nipponbare</strain>
    </source>
</reference>
<evidence type="ECO:0000313" key="1">
    <source>
        <dbReference type="EMBL" id="BAF05064.1"/>
    </source>
</evidence>
<feature type="non-terminal residue" evidence="1">
    <location>
        <position position="1"/>
    </location>
</feature>
<proteinExistence type="predicted"/>
<reference evidence="2" key="2">
    <citation type="journal article" date="2008" name="Nucleic Acids Res.">
        <title>The rice annotation project database (RAP-DB): 2008 update.</title>
        <authorList>
            <consortium name="The rice annotation project (RAP)"/>
        </authorList>
    </citation>
    <scope>GENOME REANNOTATION</scope>
    <source>
        <strain evidence="2">cv. Nipponbare</strain>
    </source>
</reference>
<dbReference type="Proteomes" id="UP000000763">
    <property type="component" value="Chromosome 1"/>
</dbReference>
<accession>Q0JMG4</accession>
<dbReference type="AlphaFoldDB" id="Q0JMG4"/>
<sequence length="123" mass="13660">RFEPTPSPFLFSLFFSRFSSSLKHGPAPSSISIHGSRQPVPWEGGSRRVFLLLLSSLSFSRRIICVQIPCFSLGLAYCAKLVFSSMASCSYSFGYVELFLSLLESVVDVELLSVQKGVLLWVD</sequence>
<dbReference type="KEGG" id="dosa:Os01g0507000"/>